<feature type="transmembrane region" description="Helical" evidence="1">
    <location>
        <begin position="6"/>
        <end position="26"/>
    </location>
</feature>
<dbReference type="STRING" id="1459636.NTE_00307"/>
<name>A0A075MSR2_9ARCH</name>
<protein>
    <submittedName>
        <fullName evidence="3">Putative xylanase/chitin deacetylase</fullName>
    </submittedName>
</protein>
<dbReference type="Proteomes" id="UP000028194">
    <property type="component" value="Chromosome"/>
</dbReference>
<dbReference type="GeneID" id="41596211"/>
<organism evidence="3 4">
    <name type="scientific">Candidatus Nitrososphaera evergladensis SR1</name>
    <dbReference type="NCBI Taxonomy" id="1459636"/>
    <lineage>
        <taxon>Archaea</taxon>
        <taxon>Nitrososphaerota</taxon>
        <taxon>Nitrososphaeria</taxon>
        <taxon>Nitrososphaerales</taxon>
        <taxon>Nitrososphaeraceae</taxon>
        <taxon>Nitrososphaera</taxon>
    </lineage>
</organism>
<dbReference type="GO" id="GO:0016810">
    <property type="term" value="F:hydrolase activity, acting on carbon-nitrogen (but not peptide) bonds"/>
    <property type="evidence" value="ECO:0007669"/>
    <property type="project" value="InterPro"/>
</dbReference>
<keyword evidence="1" id="KW-0472">Membrane</keyword>
<evidence type="ECO:0000313" key="4">
    <source>
        <dbReference type="Proteomes" id="UP000028194"/>
    </source>
</evidence>
<reference evidence="3 4" key="1">
    <citation type="journal article" date="2014" name="PLoS ONE">
        <title>Genome Sequence of Candidatus Nitrososphaera evergladensis from Group I.1b Enriched from Everglades Soil Reveals Novel Genomic Features of the Ammonia-Oxidizing Archaea.</title>
        <authorList>
            <person name="Zhalnina K.V."/>
            <person name="Dias R."/>
            <person name="Leonard M.T."/>
            <person name="Dorr de Quadros P."/>
            <person name="Camargo F.A."/>
            <person name="Drew J.C."/>
            <person name="Farmerie W.G."/>
            <person name="Daroub S.H."/>
            <person name="Triplett E.W."/>
        </authorList>
    </citation>
    <scope>NUCLEOTIDE SEQUENCE [LARGE SCALE GENOMIC DNA]</scope>
    <source>
        <strain evidence="3 4">SR1</strain>
    </source>
</reference>
<dbReference type="RefSeq" id="WP_148699382.1">
    <property type="nucleotide sequence ID" value="NZ_CP007174.1"/>
</dbReference>
<keyword evidence="3" id="KW-0119">Carbohydrate metabolism</keyword>
<evidence type="ECO:0000256" key="1">
    <source>
        <dbReference type="SAM" id="Phobius"/>
    </source>
</evidence>
<accession>A0A075MSR2</accession>
<keyword evidence="1" id="KW-0812">Transmembrane</keyword>
<proteinExistence type="predicted"/>
<dbReference type="KEGG" id="nev:NTE_00307"/>
<evidence type="ECO:0000259" key="2">
    <source>
        <dbReference type="Pfam" id="PF01522"/>
    </source>
</evidence>
<dbReference type="GO" id="GO:0045493">
    <property type="term" value="P:xylan catabolic process"/>
    <property type="evidence" value="ECO:0007669"/>
    <property type="project" value="UniProtKB-KW"/>
</dbReference>
<dbReference type="InterPro" id="IPR002509">
    <property type="entry name" value="NODB_dom"/>
</dbReference>
<keyword evidence="1" id="KW-1133">Transmembrane helix</keyword>
<dbReference type="AlphaFoldDB" id="A0A075MSR2"/>
<keyword evidence="3" id="KW-0326">Glycosidase</keyword>
<dbReference type="Gene3D" id="3.20.20.370">
    <property type="entry name" value="Glycoside hydrolase/deacetylase"/>
    <property type="match status" value="1"/>
</dbReference>
<gene>
    <name evidence="3" type="ORF">NTE_00307</name>
</gene>
<dbReference type="GO" id="GO:0016798">
    <property type="term" value="F:hydrolase activity, acting on glycosyl bonds"/>
    <property type="evidence" value="ECO:0007669"/>
    <property type="project" value="UniProtKB-KW"/>
</dbReference>
<dbReference type="EMBL" id="CP007174">
    <property type="protein sequence ID" value="AIF82389.1"/>
    <property type="molecule type" value="Genomic_DNA"/>
</dbReference>
<feature type="domain" description="NodB homology" evidence="2">
    <location>
        <begin position="32"/>
        <end position="165"/>
    </location>
</feature>
<dbReference type="Pfam" id="PF01522">
    <property type="entry name" value="Polysacc_deac_1"/>
    <property type="match status" value="1"/>
</dbReference>
<keyword evidence="3" id="KW-0858">Xylan degradation</keyword>
<dbReference type="SUPFAM" id="SSF88713">
    <property type="entry name" value="Glycoside hydrolase/deacetylase"/>
    <property type="match status" value="1"/>
</dbReference>
<keyword evidence="4" id="KW-1185">Reference proteome</keyword>
<keyword evidence="3" id="KW-0624">Polysaccharide degradation</keyword>
<dbReference type="eggNOG" id="arCOG02876">
    <property type="taxonomic scope" value="Archaea"/>
</dbReference>
<evidence type="ECO:0000313" key="3">
    <source>
        <dbReference type="EMBL" id="AIF82389.1"/>
    </source>
</evidence>
<sequence length="268" mass="29595">MKAAHVGMITTAIVVVLSVVTIIPAFTQQNAKPEVPVMLVFDINDDNAQNLPAWCTDLSASLEGHNVRATVFISGKLAEQYPQCVAIFSSSSSADKETMMIDVGSKTYSYANLILMQDYTQALEEVRKGKDAVDRAGGDIDSRLFRAPYGSTDQNIYSMLSRSGIVADFSYSDHYNTYRDGNFVRFNVTSFEGAKAGPEPLLNLDSRQPVMVIFDNNSVPISEVDKFIDRVMTGHHAQYDPKFVNASDLAQMQLTLREKAEEGEGREP</sequence>
<dbReference type="HOGENOM" id="CLU_1127116_0_0_2"/>
<dbReference type="InterPro" id="IPR011330">
    <property type="entry name" value="Glyco_hydro/deAcase_b/a-brl"/>
</dbReference>
<keyword evidence="3" id="KW-0378">Hydrolase</keyword>